<dbReference type="EMBL" id="CP056117">
    <property type="protein sequence ID" value="QKZ99271.1"/>
    <property type="molecule type" value="Genomic_DNA"/>
</dbReference>
<organism evidence="2 3">
    <name type="scientific">Enterobacter cloacae</name>
    <dbReference type="NCBI Taxonomy" id="550"/>
    <lineage>
        <taxon>Bacteria</taxon>
        <taxon>Pseudomonadati</taxon>
        <taxon>Pseudomonadota</taxon>
        <taxon>Gammaproteobacteria</taxon>
        <taxon>Enterobacterales</taxon>
        <taxon>Enterobacteriaceae</taxon>
        <taxon>Enterobacter</taxon>
        <taxon>Enterobacter cloacae complex</taxon>
    </lineage>
</organism>
<dbReference type="InterPro" id="IPR010846">
    <property type="entry name" value="AmiA-like"/>
</dbReference>
<dbReference type="Gene3D" id="1.10.3670.10">
    <property type="entry name" value="Putative xylanase like domain"/>
    <property type="match status" value="1"/>
</dbReference>
<proteinExistence type="predicted"/>
<dbReference type="SUPFAM" id="SSF54001">
    <property type="entry name" value="Cysteine proteinases"/>
    <property type="match status" value="1"/>
</dbReference>
<reference evidence="2 3" key="1">
    <citation type="submission" date="2020-06" db="EMBL/GenBank/DDBJ databases">
        <title>Long-read sequencing of DSM26481-BlokeschLab.</title>
        <authorList>
            <person name="Blokesch M."/>
        </authorList>
    </citation>
    <scope>NUCLEOTIDE SEQUENCE [LARGE SCALE GENOMIC DNA]</scope>
    <source>
        <strain evidence="2 3">DSM 26481</strain>
    </source>
</reference>
<dbReference type="Proteomes" id="UP000509421">
    <property type="component" value="Chromosome"/>
</dbReference>
<dbReference type="RefSeq" id="WP_176610433.1">
    <property type="nucleotide sequence ID" value="NZ_CP056117.1"/>
</dbReference>
<feature type="chain" id="PRO_5028930054" evidence="1">
    <location>
        <begin position="22"/>
        <end position="268"/>
    </location>
</feature>
<protein>
    <submittedName>
        <fullName evidence="2">DUF1460 domain-containing protein</fullName>
    </submittedName>
</protein>
<evidence type="ECO:0000313" key="2">
    <source>
        <dbReference type="EMBL" id="QKZ99271.1"/>
    </source>
</evidence>
<dbReference type="Pfam" id="PF07313">
    <property type="entry name" value="AmiA-like"/>
    <property type="match status" value="1"/>
</dbReference>
<sequence>MIVNVKAWTVLLMSVCLTSCATPRTEKYQTIMDSVTAEKVSRIIRSDVIPSSGQKHGEIISRVSAAFLGTPYQADTLIGGPDTPEALVANFNGVDCFTLADYVEALTRSHDKTTFLHNLAEVRYTQGNVDYLSRRHFFSDWFATQPRNARDVTPEISPDYAVVDKQLNRKPDGGEYISGLGIHPRKINYIPGNAITQQVLDRLKTGDYVGVYSPLEGLDVSHVGIVVRHDGRVWFRNASSLAANRKVVDSAFLEYMRAKPGIVVLRAE</sequence>
<name>A0A7H8UH66_ENTCL</name>
<evidence type="ECO:0000313" key="3">
    <source>
        <dbReference type="Proteomes" id="UP000509421"/>
    </source>
</evidence>
<evidence type="ECO:0000256" key="1">
    <source>
        <dbReference type="SAM" id="SignalP"/>
    </source>
</evidence>
<dbReference type="Gene3D" id="2.30.260.10">
    <property type="entry name" value="putative xylanase like domain"/>
    <property type="match status" value="1"/>
</dbReference>
<gene>
    <name evidence="2" type="ORF">HWQ14_17150</name>
</gene>
<accession>A0A7H8UH66</accession>
<dbReference type="AlphaFoldDB" id="A0A7H8UH66"/>
<dbReference type="InterPro" id="IPR038765">
    <property type="entry name" value="Papain-like_cys_pep_sf"/>
</dbReference>
<feature type="signal peptide" evidence="1">
    <location>
        <begin position="1"/>
        <end position="21"/>
    </location>
</feature>
<keyword evidence="1" id="KW-0732">Signal</keyword>